<reference evidence="2" key="1">
    <citation type="journal article" date="2020" name="Nature">
        <title>Giant virus diversity and host interactions through global metagenomics.</title>
        <authorList>
            <person name="Schulz F."/>
            <person name="Roux S."/>
            <person name="Paez-Espino D."/>
            <person name="Jungbluth S."/>
            <person name="Walsh D.A."/>
            <person name="Denef V.J."/>
            <person name="McMahon K.D."/>
            <person name="Konstantinidis K.T."/>
            <person name="Eloe-Fadrosh E.A."/>
            <person name="Kyrpides N.C."/>
            <person name="Woyke T."/>
        </authorList>
    </citation>
    <scope>NUCLEOTIDE SEQUENCE</scope>
    <source>
        <strain evidence="2">GVMAG-M-3300020166-18</strain>
    </source>
</reference>
<accession>A0A6C0BWU4</accession>
<name>A0A6C0BWU4_9ZZZZ</name>
<protein>
    <submittedName>
        <fullName evidence="2">Uncharacterized protein</fullName>
    </submittedName>
</protein>
<organism evidence="2">
    <name type="scientific">viral metagenome</name>
    <dbReference type="NCBI Taxonomy" id="1070528"/>
    <lineage>
        <taxon>unclassified sequences</taxon>
        <taxon>metagenomes</taxon>
        <taxon>organismal metagenomes</taxon>
    </lineage>
</organism>
<sequence length="327" mass="35915">MKYRLVNGDYVEVAITESGRVQAIKYDKTGIQKMNTFNVSKENTSSCQYQALLFPDNSFIVVWLQRVLNNTHQICIRRYTQQGLAKPIVEIPMNHYAIPDNFEISNDSKTINFSWLTIEKKTYNMSVNMEGTIQSPEAEPEVENIQICIETKVSNAEAQAQAQEAQAQAAAQAAQVAAAQEAQAAAQEAQAAQEQAAAAQAAQKAQEQPQAKISFLPKPSALPNKDLASKSSFIPKVLGPTPDKKALSSSSFVPKPITFGKLKLDVKEPDTIIQFTPVMTPSSTVSMANIMSETIGPKPVTIRRPNNLNLASRRPRGKRPGMGMMFN</sequence>
<dbReference type="AlphaFoldDB" id="A0A6C0BWU4"/>
<keyword evidence="1" id="KW-0175">Coiled coil</keyword>
<proteinExistence type="predicted"/>
<evidence type="ECO:0000256" key="1">
    <source>
        <dbReference type="SAM" id="Coils"/>
    </source>
</evidence>
<dbReference type="EMBL" id="MN739271">
    <property type="protein sequence ID" value="QHS96570.1"/>
    <property type="molecule type" value="Genomic_DNA"/>
</dbReference>
<evidence type="ECO:0000313" key="2">
    <source>
        <dbReference type="EMBL" id="QHS96570.1"/>
    </source>
</evidence>
<feature type="coiled-coil region" evidence="1">
    <location>
        <begin position="148"/>
        <end position="204"/>
    </location>
</feature>